<reference evidence="1" key="1">
    <citation type="submission" date="2022-06" db="EMBL/GenBank/DDBJ databases">
        <title>A novel DMS-producing enzyme.</title>
        <authorList>
            <person name="Zhang Y."/>
        </authorList>
    </citation>
    <scope>NUCLEOTIDE SEQUENCE</scope>
    <source>
        <strain evidence="1">RT37</strain>
    </source>
</reference>
<dbReference type="AlphaFoldDB" id="A0AAU7KL24"/>
<accession>A0AAU7KL24</accession>
<protein>
    <submittedName>
        <fullName evidence="1">Uncharacterized protein</fullName>
    </submittedName>
</protein>
<evidence type="ECO:0000313" key="1">
    <source>
        <dbReference type="EMBL" id="XBO72222.1"/>
    </source>
</evidence>
<organism evidence="1">
    <name type="scientific">Halomonas sp. RT37</name>
    <dbReference type="NCBI Taxonomy" id="2950872"/>
    <lineage>
        <taxon>Bacteria</taxon>
        <taxon>Pseudomonadati</taxon>
        <taxon>Pseudomonadota</taxon>
        <taxon>Gammaproteobacteria</taxon>
        <taxon>Oceanospirillales</taxon>
        <taxon>Halomonadaceae</taxon>
        <taxon>Halomonas</taxon>
    </lineage>
</organism>
<proteinExistence type="predicted"/>
<name>A0AAU7KL24_9GAMM</name>
<gene>
    <name evidence="1" type="ORF">NFG58_05795</name>
</gene>
<sequence>MNEPSSCTCQAAGLTPEQLDVLLARNPQLAQELSARYQQTLAEPAELDRPDDLAAVGLGPDGAPLVSGPAEPMPLARFDLSNGNRVEFVGLRGDDKEAQVGMRELGVSDRATPRTFASEVGKSALDHYLMLAPQEVPIPKMLLELNPDIDRKAFKNRTVERLEEPIEVDLDELGITPDTARAGSSAGGGAGQQYCVPGDGYHLFRNHNCETVSFPSNTWWWCDPEAHYSFRDRWTSDRKRRNSLGVTTACHGPAATLHYYKNVFGNWKHLHTFHLPSGYWQWTRYEGLSKRDRWIRHRCVTAGGSSFVRCVSFFYN</sequence>
<dbReference type="RefSeq" id="WP_348827759.1">
    <property type="nucleotide sequence ID" value="NZ_CP098827.1"/>
</dbReference>
<dbReference type="EMBL" id="CP098827">
    <property type="protein sequence ID" value="XBO72222.1"/>
    <property type="molecule type" value="Genomic_DNA"/>
</dbReference>